<geneLocation type="mitochondrion" evidence="10"/>
<dbReference type="PRINTS" id="PR01434">
    <property type="entry name" value="NADHDHGNASE5"/>
</dbReference>
<feature type="transmembrane region" description="Helical" evidence="8">
    <location>
        <begin position="6"/>
        <end position="32"/>
    </location>
</feature>
<evidence type="ECO:0000313" key="10">
    <source>
        <dbReference type="EMBL" id="QAV59296.1"/>
    </source>
</evidence>
<dbReference type="InterPro" id="IPR001750">
    <property type="entry name" value="ND/Mrp_TM"/>
</dbReference>
<feature type="transmembrane region" description="Helical" evidence="8">
    <location>
        <begin position="198"/>
        <end position="222"/>
    </location>
</feature>
<organism evidence="10">
    <name type="scientific">Cephalodiscus hodgsoni</name>
    <dbReference type="NCBI Taxonomy" id="560606"/>
    <lineage>
        <taxon>Eukaryota</taxon>
        <taxon>Metazoa</taxon>
        <taxon>Hemichordata</taxon>
        <taxon>Pterobranchia</taxon>
        <taxon>Cephalodiscida</taxon>
        <taxon>Cephalodiscidae</taxon>
        <taxon>Cephalodiscus</taxon>
    </lineage>
</organism>
<feature type="transmembrane region" description="Helical" evidence="8">
    <location>
        <begin position="479"/>
        <end position="500"/>
    </location>
</feature>
<feature type="transmembrane region" description="Helical" evidence="8">
    <location>
        <begin position="267"/>
        <end position="292"/>
    </location>
</feature>
<feature type="transmembrane region" description="Helical" evidence="8">
    <location>
        <begin position="402"/>
        <end position="425"/>
    </location>
</feature>
<evidence type="ECO:0000256" key="5">
    <source>
        <dbReference type="ARBA" id="ARBA00023136"/>
    </source>
</evidence>
<dbReference type="EC" id="7.1.1.2" evidence="2"/>
<dbReference type="PANTHER" id="PTHR42829">
    <property type="entry name" value="NADH-UBIQUINONE OXIDOREDUCTASE CHAIN 5"/>
    <property type="match status" value="1"/>
</dbReference>
<feature type="transmembrane region" description="Helical" evidence="8">
    <location>
        <begin position="76"/>
        <end position="102"/>
    </location>
</feature>
<evidence type="ECO:0000259" key="9">
    <source>
        <dbReference type="Pfam" id="PF00361"/>
    </source>
</evidence>
<name>A0A481P861_9BILA</name>
<evidence type="ECO:0000256" key="4">
    <source>
        <dbReference type="ARBA" id="ARBA00022989"/>
    </source>
</evidence>
<accession>A0A481P861</accession>
<evidence type="ECO:0000256" key="3">
    <source>
        <dbReference type="ARBA" id="ARBA00022692"/>
    </source>
</evidence>
<proteinExistence type="predicted"/>
<feature type="domain" description="NADH:quinone oxidoreductase/Mrp antiporter transmembrane" evidence="9">
    <location>
        <begin position="136"/>
        <end position="413"/>
    </location>
</feature>
<sequence>MMGLGYLGEGVLVSCMIVQFFLLGGAGVVYYFGFSGKKWLWGSWFIGLFGVFYFWGRVGKVIVGWDWVFWSEVCSYEVSVCFDFFSGGFMCVLGYIGVNILGYSEVYMSSDKNLSKFLFLMVLFLFVMGGLSISWSLVLLFFCWEGVGVISFVLIMWYYERKLAGVSARQAMIYNGLATFGLFLVLGGGKWSGGGWCLLLVGFCYVPWCFMVSGGTFLGAWGKSSQFGFHSWLPAAMEGPTPVSSLLHSSTMVVAGVYLLIRFSDFIGLYFSGFCIFLGAVTAFYGSFFAFFQKDFKKVVAFSTTSQLGVMVVGVGLGFPEVAFFHLCVHGLFKAMLFLVSGVFIHGSSDDQDFRKLWGLGIKLLGFFQCLVVGVLSLGGWIFSSGFFSKDVILEGGFVGGVGGLVLWLFIGSFVFTVSYGYKFYVLFSGSISKGGGGGGGGSMGVYIWSLSLGVVGSVGFIVGFCSIFELQFSFLHKAVLGFVYVCGGLFFFGGGVGVVSKFGKGCIYWGDVVHKFFGCGGWGVVEFIFGVFLIVVCFLLKVVKGWGVLWWGKFKN</sequence>
<dbReference type="InterPro" id="IPR003945">
    <property type="entry name" value="NU5C-like"/>
</dbReference>
<dbReference type="GO" id="GO:0015990">
    <property type="term" value="P:electron transport coupled proton transport"/>
    <property type="evidence" value="ECO:0007669"/>
    <property type="project" value="TreeGrafter"/>
</dbReference>
<dbReference type="AlphaFoldDB" id="A0A481P861"/>
<reference evidence="10" key="1">
    <citation type="journal article" date="2019" name="Genome Biol. Evol.">
        <title>Mitogenomics Reveals a Novel Genetic Code in Hemichordata.</title>
        <authorList>
            <person name="Li Y."/>
            <person name="Kocot K.M."/>
            <person name="Tassia M.G."/>
            <person name="Cannon J.T."/>
            <person name="Bernt M."/>
            <person name="Halanych K.M."/>
        </authorList>
    </citation>
    <scope>NUCLEOTIDE SEQUENCE</scope>
</reference>
<keyword evidence="10" id="KW-0496">Mitochondrion</keyword>
<keyword evidence="5 8" id="KW-0472">Membrane</keyword>
<feature type="transmembrane region" description="Helical" evidence="8">
    <location>
        <begin position="446"/>
        <end position="473"/>
    </location>
</feature>
<dbReference type="Pfam" id="PF00361">
    <property type="entry name" value="Proton_antipo_M"/>
    <property type="match status" value="1"/>
</dbReference>
<feature type="transmembrane region" description="Helical" evidence="8">
    <location>
        <begin position="139"/>
        <end position="159"/>
    </location>
</feature>
<feature type="transmembrane region" description="Helical" evidence="8">
    <location>
        <begin position="357"/>
        <end position="382"/>
    </location>
</feature>
<evidence type="ECO:0000256" key="8">
    <source>
        <dbReference type="SAM" id="Phobius"/>
    </source>
</evidence>
<feature type="transmembrane region" description="Helical" evidence="8">
    <location>
        <begin position="171"/>
        <end position="192"/>
    </location>
</feature>
<gene>
    <name evidence="10" type="primary">NADH5</name>
</gene>
<dbReference type="GO" id="GO:0003954">
    <property type="term" value="F:NADH dehydrogenase activity"/>
    <property type="evidence" value="ECO:0007669"/>
    <property type="project" value="TreeGrafter"/>
</dbReference>
<feature type="transmembrane region" description="Helical" evidence="8">
    <location>
        <begin position="323"/>
        <end position="345"/>
    </location>
</feature>
<feature type="transmembrane region" description="Helical" evidence="8">
    <location>
        <begin position="521"/>
        <end position="544"/>
    </location>
</feature>
<dbReference type="GO" id="GO:0008137">
    <property type="term" value="F:NADH dehydrogenase (ubiquinone) activity"/>
    <property type="evidence" value="ECO:0007669"/>
    <property type="project" value="UniProtKB-EC"/>
</dbReference>
<dbReference type="PANTHER" id="PTHR42829:SF2">
    <property type="entry name" value="NADH-UBIQUINONE OXIDOREDUCTASE CHAIN 5"/>
    <property type="match status" value="1"/>
</dbReference>
<keyword evidence="4 8" id="KW-1133">Transmembrane helix</keyword>
<feature type="transmembrane region" description="Helical" evidence="8">
    <location>
        <begin position="299"/>
        <end position="317"/>
    </location>
</feature>
<dbReference type="GO" id="GO:0042773">
    <property type="term" value="P:ATP synthesis coupled electron transport"/>
    <property type="evidence" value="ECO:0007669"/>
    <property type="project" value="InterPro"/>
</dbReference>
<evidence type="ECO:0000256" key="2">
    <source>
        <dbReference type="ARBA" id="ARBA00012944"/>
    </source>
</evidence>
<dbReference type="GO" id="GO:0016020">
    <property type="term" value="C:membrane"/>
    <property type="evidence" value="ECO:0007669"/>
    <property type="project" value="UniProtKB-SubCell"/>
</dbReference>
<evidence type="ECO:0000256" key="6">
    <source>
        <dbReference type="ARBA" id="ARBA00031027"/>
    </source>
</evidence>
<evidence type="ECO:0000256" key="7">
    <source>
        <dbReference type="ARBA" id="ARBA00049551"/>
    </source>
</evidence>
<protein>
    <recommendedName>
        <fullName evidence="2">NADH:ubiquinone reductase (H(+)-translocating)</fullName>
        <ecNumber evidence="2">7.1.1.2</ecNumber>
    </recommendedName>
    <alternativeName>
        <fullName evidence="6">NADH dehydrogenase subunit 5</fullName>
    </alternativeName>
</protein>
<keyword evidence="3 8" id="KW-0812">Transmembrane</keyword>
<evidence type="ECO:0000256" key="1">
    <source>
        <dbReference type="ARBA" id="ARBA00004141"/>
    </source>
</evidence>
<feature type="transmembrane region" description="Helical" evidence="8">
    <location>
        <begin position="114"/>
        <end position="133"/>
    </location>
</feature>
<comment type="subcellular location">
    <subcellularLocation>
        <location evidence="1">Membrane</location>
        <topology evidence="1">Multi-pass membrane protein</topology>
    </subcellularLocation>
</comment>
<comment type="catalytic activity">
    <reaction evidence="7">
        <text>a ubiquinone + NADH + 5 H(+)(in) = a ubiquinol + NAD(+) + 4 H(+)(out)</text>
        <dbReference type="Rhea" id="RHEA:29091"/>
        <dbReference type="Rhea" id="RHEA-COMP:9565"/>
        <dbReference type="Rhea" id="RHEA-COMP:9566"/>
        <dbReference type="ChEBI" id="CHEBI:15378"/>
        <dbReference type="ChEBI" id="CHEBI:16389"/>
        <dbReference type="ChEBI" id="CHEBI:17976"/>
        <dbReference type="ChEBI" id="CHEBI:57540"/>
        <dbReference type="ChEBI" id="CHEBI:57945"/>
        <dbReference type="EC" id="7.1.1.2"/>
    </reaction>
</comment>
<dbReference type="EMBL" id="MF374802">
    <property type="protein sequence ID" value="QAV59296.1"/>
    <property type="molecule type" value="Genomic_DNA"/>
</dbReference>
<feature type="transmembrane region" description="Helical" evidence="8">
    <location>
        <begin position="39"/>
        <end position="56"/>
    </location>
</feature>